<organism evidence="2 3">
    <name type="scientific">Paenibacillus brevis</name>
    <dbReference type="NCBI Taxonomy" id="2841508"/>
    <lineage>
        <taxon>Bacteria</taxon>
        <taxon>Bacillati</taxon>
        <taxon>Bacillota</taxon>
        <taxon>Bacilli</taxon>
        <taxon>Bacillales</taxon>
        <taxon>Paenibacillaceae</taxon>
        <taxon>Paenibacillus</taxon>
    </lineage>
</organism>
<accession>A0ABS6FXK7</accession>
<protein>
    <submittedName>
        <fullName evidence="2">GNAT family N-acetyltransferase</fullName>
    </submittedName>
</protein>
<comment type="caution">
    <text evidence="2">The sequence shown here is derived from an EMBL/GenBank/DDBJ whole genome shotgun (WGS) entry which is preliminary data.</text>
</comment>
<sequence length="172" mass="20284">MKRLVTERLILRDWQESDVADLYEFSKSPNVMMAGAKVHESIDESLQCVISFIQSQDTWAIALKENNKPIGWIGLYDTNRHNKYKEVEFVLSEYYQNKGYVTEAVKRILHYAFDELDLMVVAACHYPINIKSKRVIEKCGFTYEGTLRKYSKNLSDSLRYSMIKEEWEDLYN</sequence>
<dbReference type="PROSITE" id="PS51186">
    <property type="entry name" value="GNAT"/>
    <property type="match status" value="1"/>
</dbReference>
<dbReference type="CDD" id="cd04301">
    <property type="entry name" value="NAT_SF"/>
    <property type="match status" value="1"/>
</dbReference>
<dbReference type="InterPro" id="IPR000182">
    <property type="entry name" value="GNAT_dom"/>
</dbReference>
<gene>
    <name evidence="2" type="ORF">KQJ23_22615</name>
</gene>
<proteinExistence type="predicted"/>
<dbReference type="Pfam" id="PF13302">
    <property type="entry name" value="Acetyltransf_3"/>
    <property type="match status" value="1"/>
</dbReference>
<keyword evidence="3" id="KW-1185">Reference proteome</keyword>
<feature type="domain" description="N-acetyltransferase" evidence="1">
    <location>
        <begin position="9"/>
        <end position="167"/>
    </location>
</feature>
<dbReference type="EMBL" id="JAHLQJ010000033">
    <property type="protein sequence ID" value="MBU5674636.1"/>
    <property type="molecule type" value="Genomic_DNA"/>
</dbReference>
<dbReference type="Proteomes" id="UP000743001">
    <property type="component" value="Unassembled WGS sequence"/>
</dbReference>
<reference evidence="2 3" key="1">
    <citation type="submission" date="2021-06" db="EMBL/GenBank/DDBJ databases">
        <authorList>
            <person name="Sun Q."/>
            <person name="Li D."/>
        </authorList>
    </citation>
    <scope>NUCLEOTIDE SEQUENCE [LARGE SCALE GENOMIC DNA]</scope>
    <source>
        <strain evidence="2 3">MSJ-6</strain>
    </source>
</reference>
<evidence type="ECO:0000313" key="3">
    <source>
        <dbReference type="Proteomes" id="UP000743001"/>
    </source>
</evidence>
<name>A0ABS6FXK7_9BACL</name>
<dbReference type="RefSeq" id="WP_216481179.1">
    <property type="nucleotide sequence ID" value="NZ_JAHLQJ010000033.1"/>
</dbReference>
<dbReference type="PANTHER" id="PTHR43792">
    <property type="entry name" value="GNAT FAMILY, PUTATIVE (AFU_ORTHOLOGUE AFUA_3G00765)-RELATED-RELATED"/>
    <property type="match status" value="1"/>
</dbReference>
<dbReference type="InterPro" id="IPR051531">
    <property type="entry name" value="N-acetyltransferase"/>
</dbReference>
<evidence type="ECO:0000259" key="1">
    <source>
        <dbReference type="PROSITE" id="PS51186"/>
    </source>
</evidence>
<evidence type="ECO:0000313" key="2">
    <source>
        <dbReference type="EMBL" id="MBU5674636.1"/>
    </source>
</evidence>